<feature type="region of interest" description="Disordered" evidence="1">
    <location>
        <begin position="159"/>
        <end position="195"/>
    </location>
</feature>
<dbReference type="InterPro" id="IPR029052">
    <property type="entry name" value="Metallo-depent_PP-like"/>
</dbReference>
<feature type="domain" description="Calcineurin-like phosphoesterase" evidence="2">
    <location>
        <begin position="77"/>
        <end position="125"/>
    </location>
</feature>
<protein>
    <recommendedName>
        <fullName evidence="2">Calcineurin-like phosphoesterase domain-containing protein</fullName>
    </recommendedName>
</protein>
<keyword evidence="4" id="KW-1185">Reference proteome</keyword>
<evidence type="ECO:0000313" key="4">
    <source>
        <dbReference type="Proteomes" id="UP000240883"/>
    </source>
</evidence>
<dbReference type="SUPFAM" id="SSF56300">
    <property type="entry name" value="Metallo-dependent phosphatases"/>
    <property type="match status" value="1"/>
</dbReference>
<sequence length="371" mass="41420">MVFPTLTGRPSPPPDPFEPLPLPSLLLRAPVKLLLSKLYALLSALRSTPTPHDPPIRIVCLSDTHTHTLCPGDVPLGDVLVHAGDLSDRGSVAEIQAQVDWLAGLPHREVVVVAGNHDRWLDPRTRGGLAEGREGREAKVEWGRVHYLQHRRVSLSIPVGEARTWQRQDAADSPQTPEPEPEPEPEPTSRTHLLARRTTSRRIRIYGAPQIPACGPMSEHAFQYPRGRDAWSETVPDDVDVLVTHTPPKFHLDLPLPDGLGCEHLMREVRRVKPALHVFGHVHWGAGKATVWWDGAHDAYETAMGVRSKWTRGLLNPWLWWNVVRVGYRGLRELIWDKIWGGQGPNTIMVNAAQMHGNTGKLGNRVQVVDI</sequence>
<dbReference type="CDD" id="cd07379">
    <property type="entry name" value="MPP_239FB"/>
    <property type="match status" value="1"/>
</dbReference>
<dbReference type="GO" id="GO:0016787">
    <property type="term" value="F:hydrolase activity"/>
    <property type="evidence" value="ECO:0007669"/>
    <property type="project" value="InterPro"/>
</dbReference>
<name>A0A2T2NQ03_CORCC</name>
<dbReference type="PANTHER" id="PTHR12905">
    <property type="entry name" value="METALLOPHOSPHOESTERASE"/>
    <property type="match status" value="1"/>
</dbReference>
<dbReference type="InterPro" id="IPR051693">
    <property type="entry name" value="UPF0046_metallophosphoest"/>
</dbReference>
<dbReference type="EMBL" id="KZ678135">
    <property type="protein sequence ID" value="PSN67494.1"/>
    <property type="molecule type" value="Genomic_DNA"/>
</dbReference>
<dbReference type="InterPro" id="IPR004843">
    <property type="entry name" value="Calcineurin-like_PHP"/>
</dbReference>
<evidence type="ECO:0000256" key="1">
    <source>
        <dbReference type="SAM" id="MobiDB-lite"/>
    </source>
</evidence>
<dbReference type="Gene3D" id="3.60.21.10">
    <property type="match status" value="1"/>
</dbReference>
<dbReference type="Proteomes" id="UP000240883">
    <property type="component" value="Unassembled WGS sequence"/>
</dbReference>
<gene>
    <name evidence="3" type="ORF">BS50DRAFT_621481</name>
</gene>
<evidence type="ECO:0000259" key="2">
    <source>
        <dbReference type="Pfam" id="PF00149"/>
    </source>
</evidence>
<organism evidence="3 4">
    <name type="scientific">Corynespora cassiicola Philippines</name>
    <dbReference type="NCBI Taxonomy" id="1448308"/>
    <lineage>
        <taxon>Eukaryota</taxon>
        <taxon>Fungi</taxon>
        <taxon>Dikarya</taxon>
        <taxon>Ascomycota</taxon>
        <taxon>Pezizomycotina</taxon>
        <taxon>Dothideomycetes</taxon>
        <taxon>Pleosporomycetidae</taxon>
        <taxon>Pleosporales</taxon>
        <taxon>Corynesporascaceae</taxon>
        <taxon>Corynespora</taxon>
    </lineage>
</organism>
<dbReference type="OrthoDB" id="630188at2759"/>
<dbReference type="Pfam" id="PF00149">
    <property type="entry name" value="Metallophos"/>
    <property type="match status" value="1"/>
</dbReference>
<accession>A0A2T2NQ03</accession>
<dbReference type="PANTHER" id="PTHR12905:SF18">
    <property type="entry name" value="ESTER HYDROLASE, PUTATIVE (AFU_ORTHOLOGUE AFUA_4G03130)-RELATED"/>
    <property type="match status" value="1"/>
</dbReference>
<evidence type="ECO:0000313" key="3">
    <source>
        <dbReference type="EMBL" id="PSN67494.1"/>
    </source>
</evidence>
<proteinExistence type="predicted"/>
<dbReference type="AlphaFoldDB" id="A0A2T2NQ03"/>
<reference evidence="3 4" key="1">
    <citation type="journal article" date="2018" name="Front. Microbiol.">
        <title>Genome-Wide Analysis of Corynespora cassiicola Leaf Fall Disease Putative Effectors.</title>
        <authorList>
            <person name="Lopez D."/>
            <person name="Ribeiro S."/>
            <person name="Label P."/>
            <person name="Fumanal B."/>
            <person name="Venisse J.S."/>
            <person name="Kohler A."/>
            <person name="de Oliveira R.R."/>
            <person name="Labutti K."/>
            <person name="Lipzen A."/>
            <person name="Lail K."/>
            <person name="Bauer D."/>
            <person name="Ohm R.A."/>
            <person name="Barry K.W."/>
            <person name="Spatafora J."/>
            <person name="Grigoriev I.V."/>
            <person name="Martin F.M."/>
            <person name="Pujade-Renaud V."/>
        </authorList>
    </citation>
    <scope>NUCLEOTIDE SEQUENCE [LARGE SCALE GENOMIC DNA]</scope>
    <source>
        <strain evidence="3 4">Philippines</strain>
    </source>
</reference>